<evidence type="ECO:0000313" key="3">
    <source>
        <dbReference type="Proteomes" id="UP000215596"/>
    </source>
</evidence>
<protein>
    <submittedName>
        <fullName evidence="2">Uncharacterized protein</fullName>
    </submittedName>
</protein>
<gene>
    <name evidence="2" type="ORF">CHH67_18990</name>
</gene>
<name>A0A268ELC8_9BACL</name>
<accession>A0A268ELC8</accession>
<dbReference type="AlphaFoldDB" id="A0A268ELC8"/>
<organism evidence="2 3">
    <name type="scientific">Paenibacillus campinasensis</name>
    <dbReference type="NCBI Taxonomy" id="66347"/>
    <lineage>
        <taxon>Bacteria</taxon>
        <taxon>Bacillati</taxon>
        <taxon>Bacillota</taxon>
        <taxon>Bacilli</taxon>
        <taxon>Bacillales</taxon>
        <taxon>Paenibacillaceae</taxon>
        <taxon>Paenibacillus</taxon>
    </lineage>
</organism>
<sequence>MYVMYNEESPKIGDVQVIMSQVRPEQEVPNIIHTDAELSEPLAIPGMVADLKINLEEGTFFYDYHAIDTLESRVSALQQENAELNQTIGNLILESANDKATISSLEDTVGSLLLEVATLKGGE</sequence>
<evidence type="ECO:0000313" key="2">
    <source>
        <dbReference type="EMBL" id="PAD73922.1"/>
    </source>
</evidence>
<keyword evidence="1" id="KW-0175">Coiled coil</keyword>
<reference evidence="2 3" key="1">
    <citation type="submission" date="2017-07" db="EMBL/GenBank/DDBJ databases">
        <title>Isolation and whole genome analysis of endospore-forming bacteria from heroin.</title>
        <authorList>
            <person name="Kalinowski J."/>
            <person name="Ahrens B."/>
            <person name="Al-Dilaimi A."/>
            <person name="Winkler A."/>
            <person name="Wibberg D."/>
            <person name="Schleenbecker U."/>
            <person name="Ruckert C."/>
            <person name="Wolfel R."/>
            <person name="Grass G."/>
        </authorList>
    </citation>
    <scope>NUCLEOTIDE SEQUENCE [LARGE SCALE GENOMIC DNA]</scope>
    <source>
        <strain evidence="2 3">7537-G1</strain>
    </source>
</reference>
<dbReference type="EMBL" id="NPBY01000061">
    <property type="protein sequence ID" value="PAD73922.1"/>
    <property type="molecule type" value="Genomic_DNA"/>
</dbReference>
<evidence type="ECO:0000256" key="1">
    <source>
        <dbReference type="SAM" id="Coils"/>
    </source>
</evidence>
<feature type="coiled-coil region" evidence="1">
    <location>
        <begin position="67"/>
        <end position="94"/>
    </location>
</feature>
<dbReference type="OrthoDB" id="2476654at2"/>
<dbReference type="Proteomes" id="UP000215596">
    <property type="component" value="Unassembled WGS sequence"/>
</dbReference>
<proteinExistence type="predicted"/>
<comment type="caution">
    <text evidence="2">The sequence shown here is derived from an EMBL/GenBank/DDBJ whole genome shotgun (WGS) entry which is preliminary data.</text>
</comment>
<dbReference type="RefSeq" id="WP_095266850.1">
    <property type="nucleotide sequence ID" value="NZ_NPBY01000061.1"/>
</dbReference>